<feature type="compositionally biased region" description="Basic and acidic residues" evidence="1">
    <location>
        <begin position="199"/>
        <end position="235"/>
    </location>
</feature>
<feature type="region of interest" description="Disordered" evidence="1">
    <location>
        <begin position="199"/>
        <end position="244"/>
    </location>
</feature>
<accession>A0A380NNL3</accession>
<feature type="chain" id="PRO_5017069836" description="SLH domain-containing protein" evidence="2">
    <location>
        <begin position="24"/>
        <end position="244"/>
    </location>
</feature>
<evidence type="ECO:0000313" key="3">
    <source>
        <dbReference type="EMBL" id="SUP44225.1"/>
    </source>
</evidence>
<evidence type="ECO:0000256" key="1">
    <source>
        <dbReference type="SAM" id="MobiDB-lite"/>
    </source>
</evidence>
<dbReference type="AlphaFoldDB" id="A0A380NNL3"/>
<name>A0A380NNL3_9FIRM</name>
<proteinExistence type="predicted"/>
<keyword evidence="4" id="KW-1185">Reference proteome</keyword>
<dbReference type="EMBL" id="UHIO01000001">
    <property type="protein sequence ID" value="SUP44225.1"/>
    <property type="molecule type" value="Genomic_DNA"/>
</dbReference>
<keyword evidence="2" id="KW-0732">Signal</keyword>
<evidence type="ECO:0000256" key="2">
    <source>
        <dbReference type="SAM" id="SignalP"/>
    </source>
</evidence>
<dbReference type="RefSeq" id="WP_115310680.1">
    <property type="nucleotide sequence ID" value="NZ_UHIO01000001.1"/>
</dbReference>
<dbReference type="Proteomes" id="UP000255367">
    <property type="component" value="Unassembled WGS sequence"/>
</dbReference>
<reference evidence="3 4" key="1">
    <citation type="submission" date="2018-06" db="EMBL/GenBank/DDBJ databases">
        <authorList>
            <consortium name="Pathogen Informatics"/>
            <person name="Doyle S."/>
        </authorList>
    </citation>
    <scope>NUCLEOTIDE SEQUENCE [LARGE SCALE GENOMIC DNA]</scope>
    <source>
        <strain evidence="3 4">NCTC12020</strain>
    </source>
</reference>
<organism evidence="3 4">
    <name type="scientific">Veillonella criceti</name>
    <dbReference type="NCBI Taxonomy" id="103891"/>
    <lineage>
        <taxon>Bacteria</taxon>
        <taxon>Bacillati</taxon>
        <taxon>Bacillota</taxon>
        <taxon>Negativicutes</taxon>
        <taxon>Veillonellales</taxon>
        <taxon>Veillonellaceae</taxon>
        <taxon>Veillonella</taxon>
    </lineage>
</organism>
<gene>
    <name evidence="3" type="ORF">NCTC12020_01563</name>
</gene>
<dbReference type="OrthoDB" id="1629218at2"/>
<sequence>MNWKKVLLVATVCTACTMGVSQADSRLADVKPTDWAYQGIQTLVKHGAITDTKGLNLNGQVYTRYELTPLIADIVEKREQMNDNDKNIAIRLYSEFRDDLMQYNRDQEIKEEIKAGKRDESAAANGETPALTKEEIAERMNSFEVDHSRVKTGGDVRLRFGKGGKNDYRARVGIVIGGGNVAAPDALFDKAGRRAIEEADKEAEKSREQFAKNRARIEAEEAKKKTEEAKEKAEADAVNNETKA</sequence>
<feature type="signal peptide" evidence="2">
    <location>
        <begin position="1"/>
        <end position="23"/>
    </location>
</feature>
<protein>
    <recommendedName>
        <fullName evidence="5">SLH domain-containing protein</fullName>
    </recommendedName>
</protein>
<evidence type="ECO:0000313" key="4">
    <source>
        <dbReference type="Proteomes" id="UP000255367"/>
    </source>
</evidence>
<evidence type="ECO:0008006" key="5">
    <source>
        <dbReference type="Google" id="ProtNLM"/>
    </source>
</evidence>